<evidence type="ECO:0000256" key="1">
    <source>
        <dbReference type="SAM" id="MobiDB-lite"/>
    </source>
</evidence>
<evidence type="ECO:0000313" key="2">
    <source>
        <dbReference type="EMBL" id="QPG58794.1"/>
    </source>
</evidence>
<reference evidence="2" key="1">
    <citation type="submission" date="2021-07" db="EMBL/GenBank/DDBJ databases">
        <title>Shewanella sp. YLB-07 whole genome sequence.</title>
        <authorList>
            <person name="Yu L."/>
        </authorList>
    </citation>
    <scope>NUCLEOTIDE SEQUENCE</scope>
    <source>
        <strain evidence="2">YLB-08</strain>
    </source>
</reference>
<organism evidence="2 3">
    <name type="scientific">Shewanella eurypsychrophilus</name>
    <dbReference type="NCBI Taxonomy" id="2593656"/>
    <lineage>
        <taxon>Bacteria</taxon>
        <taxon>Pseudomonadati</taxon>
        <taxon>Pseudomonadota</taxon>
        <taxon>Gammaproteobacteria</taxon>
        <taxon>Alteromonadales</taxon>
        <taxon>Shewanellaceae</taxon>
        <taxon>Shewanella</taxon>
    </lineage>
</organism>
<name>A0ABX6V821_9GAMM</name>
<evidence type="ECO:0000313" key="3">
    <source>
        <dbReference type="Proteomes" id="UP000316416"/>
    </source>
</evidence>
<feature type="region of interest" description="Disordered" evidence="1">
    <location>
        <begin position="1"/>
        <end position="20"/>
    </location>
</feature>
<sequence>MSLADLKKSSTPSRGGKVRPQQISLDAFIDDFIDDATVYAAGQSQSDPTMADVIALASRFSVPDSSPVQTKSRLKPDSLQSLLRSDPVPTDRQKQKSILKIPKGNEPFRKATFTLSESAIAHLAEVASGCDIAKSKLIRFLIEHHYSLSPSERKQKEASIIVD</sequence>
<keyword evidence="3" id="KW-1185">Reference proteome</keyword>
<dbReference type="EMBL" id="CP045503">
    <property type="protein sequence ID" value="QPG58794.1"/>
    <property type="molecule type" value="Genomic_DNA"/>
</dbReference>
<accession>A0ABX6V821</accession>
<dbReference type="Proteomes" id="UP000316416">
    <property type="component" value="Chromosome"/>
</dbReference>
<feature type="region of interest" description="Disordered" evidence="1">
    <location>
        <begin position="63"/>
        <end position="97"/>
    </location>
</feature>
<protein>
    <submittedName>
        <fullName evidence="2">CopG family transcriptional regulator</fullName>
    </submittedName>
</protein>
<gene>
    <name evidence="2" type="ORF">FM038_016230</name>
</gene>
<dbReference type="RefSeq" id="WP_142874415.1">
    <property type="nucleotide sequence ID" value="NZ_CP045503.2"/>
</dbReference>
<proteinExistence type="predicted"/>